<dbReference type="Proteomes" id="UP000265882">
    <property type="component" value="Unassembled WGS sequence"/>
</dbReference>
<sequence length="88" mass="9744">MEQGVVKGPVLCTAAYLTPSLLFLLIPSGNICDLEKQVLLADDAHSPVAIRHQQSSNFQIEEPNSGLHEYMRLLKERPIVATLYLNPS</sequence>
<name>A0A3A4NGY8_ABYX5</name>
<dbReference type="AlphaFoldDB" id="A0A3A4NGY8"/>
<proteinExistence type="predicted"/>
<reference evidence="1 2" key="1">
    <citation type="journal article" date="2017" name="ISME J.">
        <title>Energy and carbon metabolisms in a deep terrestrial subsurface fluid microbial community.</title>
        <authorList>
            <person name="Momper L."/>
            <person name="Jungbluth S.P."/>
            <person name="Lee M.D."/>
            <person name="Amend J.P."/>
        </authorList>
    </citation>
    <scope>NUCLEOTIDE SEQUENCE [LARGE SCALE GENOMIC DNA]</scope>
    <source>
        <strain evidence="1">SURF_5</strain>
    </source>
</reference>
<protein>
    <submittedName>
        <fullName evidence="1">Uncharacterized protein</fullName>
    </submittedName>
</protein>
<evidence type="ECO:0000313" key="2">
    <source>
        <dbReference type="Proteomes" id="UP000265882"/>
    </source>
</evidence>
<evidence type="ECO:0000313" key="1">
    <source>
        <dbReference type="EMBL" id="RJP17915.1"/>
    </source>
</evidence>
<gene>
    <name evidence="1" type="ORF">C4520_15405</name>
</gene>
<comment type="caution">
    <text evidence="1">The sequence shown here is derived from an EMBL/GenBank/DDBJ whole genome shotgun (WGS) entry which is preliminary data.</text>
</comment>
<accession>A0A3A4NGY8</accession>
<dbReference type="EMBL" id="QZKU01000108">
    <property type="protein sequence ID" value="RJP17915.1"/>
    <property type="molecule type" value="Genomic_DNA"/>
</dbReference>
<organism evidence="1 2">
    <name type="scientific">Abyssobacteria bacterium (strain SURF_5)</name>
    <dbReference type="NCBI Taxonomy" id="2093360"/>
    <lineage>
        <taxon>Bacteria</taxon>
        <taxon>Pseudomonadati</taxon>
        <taxon>Candidatus Hydrogenedentota</taxon>
        <taxon>Candidatus Abyssobacteria</taxon>
    </lineage>
</organism>